<dbReference type="KEGG" id="moc:BB934_37080"/>
<dbReference type="AlphaFoldDB" id="A0A1B2EV35"/>
<keyword evidence="1" id="KW-0614">Plasmid</keyword>
<proteinExistence type="predicted"/>
<sequence>MSPSWFSRPRKNAILQTAFRILAQRRLLSRAELSCSTLILEEATKTMATVTVREKHGGKCGGALETAPRRFTIEIDLKTGTARWDNNDEMEMNPIPQ</sequence>
<reference evidence="1" key="1">
    <citation type="submission" date="2016-07" db="EMBL/GenBank/DDBJ databases">
        <title>Microvirga ossetica sp. nov. a new species of rhizobia isolated from root nodules of the legume species Vicia alpestris Steven originated from North Ossetia region in the Caucasus.</title>
        <authorList>
            <person name="Safronova V.I."/>
            <person name="Kuznetsova I.G."/>
            <person name="Sazanova A.L."/>
            <person name="Belimov A."/>
            <person name="Andronov E."/>
            <person name="Osledkin Y.S."/>
            <person name="Onishchuk O.P."/>
            <person name="Kurchak O.N."/>
            <person name="Shaposhnikov A.I."/>
            <person name="Willems A."/>
            <person name="Tikhonovich I.A."/>
        </authorList>
    </citation>
    <scope>NUCLEOTIDE SEQUENCE [LARGE SCALE GENOMIC DNA]</scope>
    <source>
        <strain evidence="1">V5/3M</strain>
        <plasmid evidence="1">unnamed3</plasmid>
    </source>
</reference>
<accession>A0A1B2EV35</accession>
<protein>
    <submittedName>
        <fullName evidence="1">Uncharacterized protein</fullName>
    </submittedName>
</protein>
<name>A0A1B2EV35_9HYPH</name>
<dbReference type="EMBL" id="CP016618">
    <property type="protein sequence ID" value="ANY83836.1"/>
    <property type="molecule type" value="Genomic_DNA"/>
</dbReference>
<organism evidence="1">
    <name type="scientific">Microvirga ossetica</name>
    <dbReference type="NCBI Taxonomy" id="1882682"/>
    <lineage>
        <taxon>Bacteria</taxon>
        <taxon>Pseudomonadati</taxon>
        <taxon>Pseudomonadota</taxon>
        <taxon>Alphaproteobacteria</taxon>
        <taxon>Hyphomicrobiales</taxon>
        <taxon>Methylobacteriaceae</taxon>
        <taxon>Microvirga</taxon>
    </lineage>
</organism>
<gene>
    <name evidence="1" type="ORF">BB934_37080</name>
</gene>
<geneLocation type="plasmid" evidence="1">
    <name>unnamed3</name>
</geneLocation>
<evidence type="ECO:0000313" key="1">
    <source>
        <dbReference type="EMBL" id="ANY83836.1"/>
    </source>
</evidence>